<sequence length="254" mass="29783">MSEAPNPSTPNQDRNTENWFTSWFDTPYYHILYKDRNYREAQIFMDNLTHYLNLPEKANVLDLACGKGRHSIYLNQLGFNVLGADLSENSIAEASKNSNETLHFKVHDMREPFDEKFDAIFNLFTSFGYFENDDDNLTTLKAIKESLSEYGFAVIDFMNVNHVIETLVPEEVKTVDGIDFKIKRYVEDGHIFKEIDFEDQGKKYHFTEKVKALTLQDFQDLMDEAGIYLLDIFGDYKLKKFHKTESERLIMIFK</sequence>
<comment type="caution">
    <text evidence="3">The sequence shown here is derived from an EMBL/GenBank/DDBJ whole genome shotgun (WGS) entry which is preliminary data.</text>
</comment>
<dbReference type="PANTHER" id="PTHR43861">
    <property type="entry name" value="TRANS-ACONITATE 2-METHYLTRANSFERASE-RELATED"/>
    <property type="match status" value="1"/>
</dbReference>
<accession>A0ABQ1UH28</accession>
<feature type="domain" description="Methyltransferase" evidence="2">
    <location>
        <begin position="60"/>
        <end position="148"/>
    </location>
</feature>
<dbReference type="Gene3D" id="3.40.50.150">
    <property type="entry name" value="Vaccinia Virus protein VP39"/>
    <property type="match status" value="1"/>
</dbReference>
<keyword evidence="4" id="KW-1185">Reference proteome</keyword>
<dbReference type="Gene3D" id="2.20.25.110">
    <property type="entry name" value="S-adenosyl-L-methionine-dependent methyltransferases"/>
    <property type="match status" value="1"/>
</dbReference>
<proteinExistence type="predicted"/>
<keyword evidence="3" id="KW-0489">Methyltransferase</keyword>
<dbReference type="InterPro" id="IPR029063">
    <property type="entry name" value="SAM-dependent_MTases_sf"/>
</dbReference>
<dbReference type="GO" id="GO:0008168">
    <property type="term" value="F:methyltransferase activity"/>
    <property type="evidence" value="ECO:0007669"/>
    <property type="project" value="UniProtKB-KW"/>
</dbReference>
<evidence type="ECO:0000313" key="4">
    <source>
        <dbReference type="Proteomes" id="UP000655016"/>
    </source>
</evidence>
<dbReference type="SUPFAM" id="SSF53335">
    <property type="entry name" value="S-adenosyl-L-methionine-dependent methyltransferases"/>
    <property type="match status" value="1"/>
</dbReference>
<gene>
    <name evidence="3" type="ORF">GCM10011518_28400</name>
</gene>
<evidence type="ECO:0000256" key="1">
    <source>
        <dbReference type="ARBA" id="ARBA00022679"/>
    </source>
</evidence>
<keyword evidence="1" id="KW-0808">Transferase</keyword>
<dbReference type="CDD" id="cd02440">
    <property type="entry name" value="AdoMet_MTases"/>
    <property type="match status" value="1"/>
</dbReference>
<dbReference type="Pfam" id="PF13649">
    <property type="entry name" value="Methyltransf_25"/>
    <property type="match status" value="1"/>
</dbReference>
<evidence type="ECO:0000313" key="3">
    <source>
        <dbReference type="EMBL" id="GGF17316.1"/>
    </source>
</evidence>
<dbReference type="GO" id="GO:0032259">
    <property type="term" value="P:methylation"/>
    <property type="evidence" value="ECO:0007669"/>
    <property type="project" value="UniProtKB-KW"/>
</dbReference>
<protein>
    <submittedName>
        <fullName evidence="3">Methyltransferase</fullName>
    </submittedName>
</protein>
<dbReference type="RefSeq" id="WP_163395014.1">
    <property type="nucleotide sequence ID" value="NZ_BMKP01000006.1"/>
</dbReference>
<dbReference type="InterPro" id="IPR041698">
    <property type="entry name" value="Methyltransf_25"/>
</dbReference>
<evidence type="ECO:0000259" key="2">
    <source>
        <dbReference type="Pfam" id="PF13649"/>
    </source>
</evidence>
<reference evidence="4" key="1">
    <citation type="journal article" date="2019" name="Int. J. Syst. Evol. Microbiol.">
        <title>The Global Catalogue of Microorganisms (GCM) 10K type strain sequencing project: providing services to taxonomists for standard genome sequencing and annotation.</title>
        <authorList>
            <consortium name="The Broad Institute Genomics Platform"/>
            <consortium name="The Broad Institute Genome Sequencing Center for Infectious Disease"/>
            <person name="Wu L."/>
            <person name="Ma J."/>
        </authorList>
    </citation>
    <scope>NUCLEOTIDE SEQUENCE [LARGE SCALE GENOMIC DNA]</scope>
    <source>
        <strain evidence="4">CGMCC 1.16060</strain>
    </source>
</reference>
<name>A0ABQ1UH28_9FLAO</name>
<dbReference type="EMBL" id="BMKP01000006">
    <property type="protein sequence ID" value="GGF17316.1"/>
    <property type="molecule type" value="Genomic_DNA"/>
</dbReference>
<organism evidence="3 4">
    <name type="scientific">Flavobacterium limi</name>
    <dbReference type="NCBI Taxonomy" id="2045105"/>
    <lineage>
        <taxon>Bacteria</taxon>
        <taxon>Pseudomonadati</taxon>
        <taxon>Bacteroidota</taxon>
        <taxon>Flavobacteriia</taxon>
        <taxon>Flavobacteriales</taxon>
        <taxon>Flavobacteriaceae</taxon>
        <taxon>Flavobacterium</taxon>
    </lineage>
</organism>
<dbReference type="Proteomes" id="UP000655016">
    <property type="component" value="Unassembled WGS sequence"/>
</dbReference>